<sequence length="161" mass="16959">MSSKALVGGTSYRVKQGKTPVGGANYTIKRGKTLSGGTNYTINLVENATVSVTGTSAYSEVKVNGITTSSTNFTISPGTSITVNCSAAINTGAWYAYPTFKITFNGATVASRTGTTCSYEFVAEEGRSYTIAFTGIETKTGTTSSYTRYTIMYTNANITSK</sequence>
<proteinExistence type="predicted"/>
<evidence type="ECO:0000313" key="2">
    <source>
        <dbReference type="Proteomes" id="UP000515960"/>
    </source>
</evidence>
<organism evidence="1 2">
    <name type="scientific">Oscillibacter hominis</name>
    <dbReference type="NCBI Taxonomy" id="2763056"/>
    <lineage>
        <taxon>Bacteria</taxon>
        <taxon>Bacillati</taxon>
        <taxon>Bacillota</taxon>
        <taxon>Clostridia</taxon>
        <taxon>Eubacteriales</taxon>
        <taxon>Oscillospiraceae</taxon>
        <taxon>Oscillibacter</taxon>
    </lineage>
</organism>
<gene>
    <name evidence="1" type="ORF">H8790_06840</name>
</gene>
<reference evidence="1 2" key="1">
    <citation type="submission" date="2020-08" db="EMBL/GenBank/DDBJ databases">
        <authorList>
            <person name="Liu C."/>
            <person name="Sun Q."/>
        </authorList>
    </citation>
    <scope>NUCLEOTIDE SEQUENCE [LARGE SCALE GENOMIC DNA]</scope>
    <source>
        <strain evidence="1 2">NSJ-62</strain>
    </source>
</reference>
<accession>A0A7G9B824</accession>
<name>A0A7G9B824_9FIRM</name>
<dbReference type="EMBL" id="CP060490">
    <property type="protein sequence ID" value="QNL45705.1"/>
    <property type="molecule type" value="Genomic_DNA"/>
</dbReference>
<keyword evidence="2" id="KW-1185">Reference proteome</keyword>
<dbReference type="KEGG" id="ohi:H8790_06840"/>
<dbReference type="Proteomes" id="UP000515960">
    <property type="component" value="Chromosome"/>
</dbReference>
<dbReference type="AlphaFoldDB" id="A0A7G9B824"/>
<protein>
    <submittedName>
        <fullName evidence="1">Uncharacterized protein</fullName>
    </submittedName>
</protein>
<evidence type="ECO:0000313" key="1">
    <source>
        <dbReference type="EMBL" id="QNL45705.1"/>
    </source>
</evidence>
<dbReference type="RefSeq" id="WP_187334133.1">
    <property type="nucleotide sequence ID" value="NZ_CP060490.1"/>
</dbReference>